<dbReference type="Pfam" id="PF17788">
    <property type="entry name" value="HypF_C"/>
    <property type="match status" value="1"/>
</dbReference>
<dbReference type="Pfam" id="PF00708">
    <property type="entry name" value="Acylphosphatase"/>
    <property type="match status" value="1"/>
</dbReference>
<keyword evidence="3 11" id="KW-0436">Ligase</keyword>
<dbReference type="NCBIfam" id="TIGR00143">
    <property type="entry name" value="hypF"/>
    <property type="match status" value="1"/>
</dbReference>
<dbReference type="PANTHER" id="PTHR42959">
    <property type="entry name" value="CARBAMOYLTRANSFERASE"/>
    <property type="match status" value="1"/>
</dbReference>
<dbReference type="EC" id="3.6.1.7" evidence="8"/>
<dbReference type="GO" id="GO:0016874">
    <property type="term" value="F:ligase activity"/>
    <property type="evidence" value="ECO:0007669"/>
    <property type="project" value="UniProtKB-KW"/>
</dbReference>
<comment type="catalytic activity">
    <reaction evidence="7">
        <text>C-terminal L-cysteinyl-[HypE protein] + carbamoyl phosphate + ATP + H2O = C-terminal S-carboxamide-L-cysteinyl-[HypE protein] + AMP + phosphate + diphosphate + H(+)</text>
        <dbReference type="Rhea" id="RHEA:55636"/>
        <dbReference type="Rhea" id="RHEA-COMP:14247"/>
        <dbReference type="Rhea" id="RHEA-COMP:14392"/>
        <dbReference type="ChEBI" id="CHEBI:15377"/>
        <dbReference type="ChEBI" id="CHEBI:15378"/>
        <dbReference type="ChEBI" id="CHEBI:30616"/>
        <dbReference type="ChEBI" id="CHEBI:33019"/>
        <dbReference type="ChEBI" id="CHEBI:43474"/>
        <dbReference type="ChEBI" id="CHEBI:58228"/>
        <dbReference type="ChEBI" id="CHEBI:76913"/>
        <dbReference type="ChEBI" id="CHEBI:139126"/>
        <dbReference type="ChEBI" id="CHEBI:456215"/>
    </reaction>
</comment>
<dbReference type="Pfam" id="PF01300">
    <property type="entry name" value="Sua5_yciO_yrdC"/>
    <property type="match status" value="1"/>
</dbReference>
<dbReference type="Pfam" id="PF07503">
    <property type="entry name" value="zf-HYPF"/>
    <property type="match status" value="2"/>
</dbReference>
<keyword evidence="8" id="KW-0378">Hydrolase</keyword>
<comment type="catalytic activity">
    <reaction evidence="8">
        <text>an acyl phosphate + H2O = a carboxylate + phosphate + H(+)</text>
        <dbReference type="Rhea" id="RHEA:14965"/>
        <dbReference type="ChEBI" id="CHEBI:15377"/>
        <dbReference type="ChEBI" id="CHEBI:15378"/>
        <dbReference type="ChEBI" id="CHEBI:29067"/>
        <dbReference type="ChEBI" id="CHEBI:43474"/>
        <dbReference type="ChEBI" id="CHEBI:59918"/>
        <dbReference type="EC" id="3.6.1.7"/>
    </reaction>
</comment>
<keyword evidence="6" id="KW-0862">Zinc</keyword>
<feature type="domain" description="Acylphosphatase-like" evidence="9">
    <location>
        <begin position="5"/>
        <end position="95"/>
    </location>
</feature>
<evidence type="ECO:0000256" key="6">
    <source>
        <dbReference type="ARBA" id="ARBA00022833"/>
    </source>
</evidence>
<dbReference type="InterPro" id="IPR006070">
    <property type="entry name" value="Sua5-like_dom"/>
</dbReference>
<dbReference type="Gene3D" id="3.90.870.50">
    <property type="match status" value="1"/>
</dbReference>
<dbReference type="Gene3D" id="3.30.420.360">
    <property type="match status" value="1"/>
</dbReference>
<dbReference type="InterPro" id="IPR004421">
    <property type="entry name" value="Carbamoyltransferase_HypF"/>
</dbReference>
<dbReference type="EMBL" id="CP123443">
    <property type="protein sequence ID" value="WGK69569.1"/>
    <property type="molecule type" value="Genomic_DNA"/>
</dbReference>
<comment type="similarity">
    <text evidence="2">Belongs to the carbamoyltransferase HypF family.</text>
</comment>
<dbReference type="Gene3D" id="3.30.110.120">
    <property type="match status" value="1"/>
</dbReference>
<sequence>MVIQAEHVQVRGIVQGVGFRPFVWQLAQSLGLQGHVFNDIHGVSIQIWGNSSQIQQFMDALQSQAPPLSDIQSVERTVLKNSEFPPPPQNFQILASPQHAEDSRQRTTISPDIMVCPACAHEVSDPLMRRYRYPFTNCTHCGPRLTIIKELPYDRVRTEMAPFTMCPECFTEYNDPRDRRYHAQPIACPACGPRIWLSDVHGNELAPQNYVDSGDSLAAAAELLRRGHILAIKGLGGFQLACDAGNTDAVNRLRQRKQRPHKPFAVMIPDLDQAQSYCHLSPKASRALQDPRGQGPIVLLLRRSEVHETLPPLSPAVAPGLNELGLLLPTTPLHLLLLRDFAKPLVMTSGNLSDEPQCINNQEALQKLKHITDYWLLHDRKILCRVDDSVLRSHALYTKNDNLQMMRHARGYAPCSLKLPQFAAQQNNSESGLLPEILALGSQEKANFAFTSGNRIVISQYFGDIAKLENWKDFQKNLQHYQRLYRLQPEILACDQHPEYINSKYARKLAAQNPNNLMTLEAVQHHHAHLAACMAEHALEPQTVIGVMFDGLGYGDDDNARRQDCHLWGAEFFLADYRTATRIAGLQAIPLPGNQLAAQEPWRCLLAWLLQLCPSHQQSSNSNIGQTVSELRQLLDEWQLWHCLPQLSGQQFQILVTGIHKGLCHKSSAAGRLFDAIGALLLPQIPARIPAQIPERASGPQDSVYCQTSYDGQAAIELEALAQSYLFDRGIIHSRFTETQRSLISNIQLEPYPSDIQGKITGENSEISDSIPGTNSEQDAFLQLEMSRMWPALLSDWQSTQDRGYCALRFHLTLAHAICNMTCRLTSNLKASSTTTETKPNIILSGGVFQNSLLLALCRELLQEQDSLLGQVFTPVRFPANDGGLALGQLVIAAARHCDKINAEAISP</sequence>
<evidence type="ECO:0000313" key="12">
    <source>
        <dbReference type="Proteomes" id="UP001228690"/>
    </source>
</evidence>
<evidence type="ECO:0000256" key="1">
    <source>
        <dbReference type="ARBA" id="ARBA00004711"/>
    </source>
</evidence>
<evidence type="ECO:0000256" key="3">
    <source>
        <dbReference type="ARBA" id="ARBA00022598"/>
    </source>
</evidence>
<name>A0ABY8MHS2_9SPIO</name>
<keyword evidence="12" id="KW-1185">Reference proteome</keyword>
<feature type="active site" evidence="8">
    <location>
        <position position="20"/>
    </location>
</feature>
<evidence type="ECO:0000256" key="2">
    <source>
        <dbReference type="ARBA" id="ARBA00008097"/>
    </source>
</evidence>
<dbReference type="InterPro" id="IPR055128">
    <property type="entry name" value="HypF_C_2"/>
</dbReference>
<proteinExistence type="inferred from homology"/>
<comment type="pathway">
    <text evidence="1">Protein modification; [NiFe] hydrogenase maturation.</text>
</comment>
<dbReference type="Gene3D" id="3.30.420.40">
    <property type="match status" value="1"/>
</dbReference>
<dbReference type="SUPFAM" id="SSF54975">
    <property type="entry name" value="Acylphosphatase/BLUF domain-like"/>
    <property type="match status" value="1"/>
</dbReference>
<dbReference type="InterPro" id="IPR001792">
    <property type="entry name" value="Acylphosphatase-like_dom"/>
</dbReference>
<evidence type="ECO:0000259" key="9">
    <source>
        <dbReference type="PROSITE" id="PS51160"/>
    </source>
</evidence>
<dbReference type="PROSITE" id="PS00150">
    <property type="entry name" value="ACYLPHOSPHATASE_1"/>
    <property type="match status" value="1"/>
</dbReference>
<dbReference type="PROSITE" id="PS51163">
    <property type="entry name" value="YRDC"/>
    <property type="match status" value="1"/>
</dbReference>
<dbReference type="SUPFAM" id="SSF55821">
    <property type="entry name" value="YrdC/RibB"/>
    <property type="match status" value="1"/>
</dbReference>
<feature type="active site" evidence="8">
    <location>
        <position position="38"/>
    </location>
</feature>
<dbReference type="InterPro" id="IPR041440">
    <property type="entry name" value="HypF_C"/>
</dbReference>
<keyword evidence="5" id="KW-0863">Zinc-finger</keyword>
<evidence type="ECO:0000259" key="10">
    <source>
        <dbReference type="PROSITE" id="PS51163"/>
    </source>
</evidence>
<organism evidence="11 12">
    <name type="scientific">Candidatus Haliotispira prima</name>
    <dbReference type="NCBI Taxonomy" id="3034016"/>
    <lineage>
        <taxon>Bacteria</taxon>
        <taxon>Pseudomonadati</taxon>
        <taxon>Spirochaetota</taxon>
        <taxon>Spirochaetia</taxon>
        <taxon>Spirochaetales</taxon>
        <taxon>Spirochaetaceae</taxon>
        <taxon>Candidatus Haliotispira</taxon>
    </lineage>
</organism>
<evidence type="ECO:0000256" key="8">
    <source>
        <dbReference type="PROSITE-ProRule" id="PRU00520"/>
    </source>
</evidence>
<evidence type="ECO:0000313" key="11">
    <source>
        <dbReference type="EMBL" id="WGK69569.1"/>
    </source>
</evidence>
<dbReference type="InterPro" id="IPR011125">
    <property type="entry name" value="Znf_HypF"/>
</dbReference>
<reference evidence="11 12" key="1">
    <citation type="submission" date="2023-04" db="EMBL/GenBank/DDBJ databases">
        <title>Spirochaete genome identified in red abalone sample constitutes a novel genus.</title>
        <authorList>
            <person name="Sharma S.P."/>
            <person name="Purcell C.M."/>
            <person name="Hyde J.R."/>
            <person name="Severin A.J."/>
        </authorList>
    </citation>
    <scope>NUCLEOTIDE SEQUENCE [LARGE SCALE GENOMIC DNA]</scope>
    <source>
        <strain evidence="11 12">SP-2023</strain>
    </source>
</reference>
<evidence type="ECO:0000256" key="7">
    <source>
        <dbReference type="ARBA" id="ARBA00048220"/>
    </source>
</evidence>
<dbReference type="PROSITE" id="PS51160">
    <property type="entry name" value="ACYLPHOSPHATASE_3"/>
    <property type="match status" value="1"/>
</dbReference>
<dbReference type="Pfam" id="PF22521">
    <property type="entry name" value="HypF_C_2"/>
    <property type="match status" value="2"/>
</dbReference>
<dbReference type="InterPro" id="IPR036046">
    <property type="entry name" value="Acylphosphatase-like_dom_sf"/>
</dbReference>
<dbReference type="InterPro" id="IPR051060">
    <property type="entry name" value="Carbamoyltrans_HypF-like"/>
</dbReference>
<accession>A0ABY8MHS2</accession>
<protein>
    <recommendedName>
        <fullName evidence="8">acylphosphatase</fullName>
        <ecNumber evidence="8">3.6.1.7</ecNumber>
    </recommendedName>
</protein>
<dbReference type="PANTHER" id="PTHR42959:SF1">
    <property type="entry name" value="CARBAMOYLTRANSFERASE HYPF"/>
    <property type="match status" value="1"/>
</dbReference>
<dbReference type="InterPro" id="IPR017945">
    <property type="entry name" value="DHBP_synth_RibB-like_a/b_dom"/>
</dbReference>
<evidence type="ECO:0000256" key="5">
    <source>
        <dbReference type="ARBA" id="ARBA00022771"/>
    </source>
</evidence>
<dbReference type="InterPro" id="IPR017968">
    <property type="entry name" value="Acylphosphatase_CS"/>
</dbReference>
<dbReference type="Proteomes" id="UP001228690">
    <property type="component" value="Chromosome"/>
</dbReference>
<gene>
    <name evidence="11" type="primary">hypF</name>
    <name evidence="11" type="ORF">P0082_01540</name>
</gene>
<evidence type="ECO:0000256" key="4">
    <source>
        <dbReference type="ARBA" id="ARBA00022723"/>
    </source>
</evidence>
<feature type="domain" description="YrdC-like" evidence="10">
    <location>
        <begin position="214"/>
        <end position="411"/>
    </location>
</feature>
<dbReference type="RefSeq" id="WP_326927755.1">
    <property type="nucleotide sequence ID" value="NZ_CP123443.1"/>
</dbReference>
<keyword evidence="4" id="KW-0479">Metal-binding</keyword>